<dbReference type="PDBsum" id="2Q03"/>
<evidence type="ECO:0008006" key="4">
    <source>
        <dbReference type="Google" id="ProtNLM"/>
    </source>
</evidence>
<dbReference type="InterPro" id="IPR021607">
    <property type="entry name" value="DUF3224"/>
</dbReference>
<accession>Q12ML0</accession>
<dbReference type="AlphaFoldDB" id="Q12ML0"/>
<dbReference type="HOGENOM" id="CLU_111671_2_0_6"/>
<evidence type="ECO:0000313" key="2">
    <source>
        <dbReference type="Proteomes" id="UP000001982"/>
    </source>
</evidence>
<evidence type="ECO:0000313" key="1">
    <source>
        <dbReference type="EMBL" id="ABE55316.1"/>
    </source>
</evidence>
<reference evidence="1 2" key="1">
    <citation type="submission" date="2006-03" db="EMBL/GenBank/DDBJ databases">
        <title>Complete sequence of Shewanella denitrificans OS217.</title>
        <authorList>
            <consortium name="US DOE Joint Genome Institute"/>
            <person name="Copeland A."/>
            <person name="Lucas S."/>
            <person name="Lapidus A."/>
            <person name="Barry K."/>
            <person name="Detter J.C."/>
            <person name="Glavina del Rio T."/>
            <person name="Hammon N."/>
            <person name="Israni S."/>
            <person name="Dalin E."/>
            <person name="Tice H."/>
            <person name="Pitluck S."/>
            <person name="Brettin T."/>
            <person name="Bruce D."/>
            <person name="Han C."/>
            <person name="Tapia R."/>
            <person name="Gilna P."/>
            <person name="Kiss H."/>
            <person name="Schmutz J."/>
            <person name="Larimer F."/>
            <person name="Land M."/>
            <person name="Hauser L."/>
            <person name="Kyrpides N."/>
            <person name="Lykidis A."/>
            <person name="Richardson P."/>
        </authorList>
    </citation>
    <scope>NUCLEOTIDE SEQUENCE [LARGE SCALE GENOMIC DNA]</scope>
    <source>
        <strain evidence="2">OS217 / ATCC BAA-1090 / DSM 15013</strain>
    </source>
</reference>
<dbReference type="PDB" id="2Q03">
    <property type="method" value="X-ray"/>
    <property type="resolution" value="1.80 A"/>
    <property type="chains" value="A/B=1-137"/>
</dbReference>
<dbReference type="STRING" id="318161.Sden_2034"/>
<dbReference type="Pfam" id="PF11528">
    <property type="entry name" value="DUF3224"/>
    <property type="match status" value="1"/>
</dbReference>
<dbReference type="KEGG" id="sdn:Sden_2034"/>
<gene>
    <name evidence="1" type="ordered locus">Sden_2034</name>
</gene>
<dbReference type="EvolutionaryTrace" id="Q12ML0"/>
<dbReference type="InterPro" id="IPR023159">
    <property type="entry name" value="SO1590-like_sf"/>
</dbReference>
<dbReference type="EMBL" id="CP000302">
    <property type="protein sequence ID" value="ABE55316.1"/>
    <property type="molecule type" value="Genomic_DNA"/>
</dbReference>
<proteinExistence type="evidence at protein level"/>
<dbReference type="RefSeq" id="WP_011496472.1">
    <property type="nucleotide sequence ID" value="NC_007954.1"/>
</dbReference>
<dbReference type="Gene3D" id="2.40.350.10">
    <property type="entry name" value="SO1590-like"/>
    <property type="match status" value="1"/>
</dbReference>
<keyword evidence="3" id="KW-0002">3D-structure</keyword>
<reference evidence="3" key="2">
    <citation type="submission" date="2007-05" db="PDB data bank">
        <title>Crystal structure of uncharacterized protein (YP_563039.1) from Shewanella denitrificans OS217 at 1.80 A resolution.</title>
        <authorList>
            <consortium name="Joint Center for Structural Genomics (JCSG)"/>
        </authorList>
    </citation>
    <scope>X-RAY CRYSTALLOGRAPHY (1.80 ANGSTROMS)</scope>
</reference>
<dbReference type="eggNOG" id="ENOG50331JQ">
    <property type="taxonomic scope" value="Bacteria"/>
</dbReference>
<dbReference type="SMR" id="Q12ML0"/>
<keyword evidence="2" id="KW-1185">Reference proteome</keyword>
<sequence>MDMKTKLQTIIGMFQITAWDETSYFESDNGAKLTQAVITQSYQGVLQGHSEIRYLMSYQDNANATFVGFEHFTGSLGDKKGSFILQHKGLFAAGVASSEFELVERSATGDFVHLVGKGHFVSTENGQANYQITLQDS</sequence>
<protein>
    <recommendedName>
        <fullName evidence="4">DUF3224 domain-containing protein</fullName>
    </recommendedName>
</protein>
<dbReference type="SUPFAM" id="SSF159238">
    <property type="entry name" value="SO1590-like"/>
    <property type="match status" value="1"/>
</dbReference>
<dbReference type="Proteomes" id="UP000001982">
    <property type="component" value="Chromosome"/>
</dbReference>
<organism evidence="1 2">
    <name type="scientific">Shewanella denitrificans (strain OS217 / ATCC BAA-1090 / DSM 15013)</name>
    <dbReference type="NCBI Taxonomy" id="318161"/>
    <lineage>
        <taxon>Bacteria</taxon>
        <taxon>Pseudomonadati</taxon>
        <taxon>Pseudomonadota</taxon>
        <taxon>Gammaproteobacteria</taxon>
        <taxon>Alteromonadales</taxon>
        <taxon>Shewanellaceae</taxon>
        <taxon>Shewanella</taxon>
    </lineage>
</organism>
<name>Q12ML0_SHEDO</name>
<evidence type="ECO:0007829" key="3">
    <source>
        <dbReference type="PDB" id="2Q03"/>
    </source>
</evidence>